<dbReference type="Pfam" id="PF13671">
    <property type="entry name" value="AAA_33"/>
    <property type="match status" value="1"/>
</dbReference>
<dbReference type="Proteomes" id="UP000218627">
    <property type="component" value="Unassembled WGS sequence"/>
</dbReference>
<accession>A0A285NPU3</accession>
<dbReference type="Gene3D" id="3.40.50.300">
    <property type="entry name" value="P-loop containing nucleotide triphosphate hydrolases"/>
    <property type="match status" value="1"/>
</dbReference>
<evidence type="ECO:0000256" key="5">
    <source>
        <dbReference type="ARBA" id="ARBA00022741"/>
    </source>
</evidence>
<keyword evidence="4" id="KW-0808">Transferase</keyword>
<dbReference type="InterPro" id="IPR027417">
    <property type="entry name" value="P-loop_NTPase"/>
</dbReference>
<evidence type="ECO:0000256" key="4">
    <source>
        <dbReference type="ARBA" id="ARBA00022679"/>
    </source>
</evidence>
<evidence type="ECO:0000256" key="8">
    <source>
        <dbReference type="ARBA" id="ARBA00048090"/>
    </source>
</evidence>
<dbReference type="SUPFAM" id="SSF52540">
    <property type="entry name" value="P-loop containing nucleoside triphosphate hydrolases"/>
    <property type="match status" value="1"/>
</dbReference>
<keyword evidence="6" id="KW-0418">Kinase</keyword>
<name>A0A285NPU3_9AQUI</name>
<comment type="similarity">
    <text evidence="2">Belongs to the gluconokinase GntK/GntV family.</text>
</comment>
<reference evidence="10" key="1">
    <citation type="submission" date="2017-09" db="EMBL/GenBank/DDBJ databases">
        <authorList>
            <person name="Varghese N."/>
            <person name="Submissions S."/>
        </authorList>
    </citation>
    <scope>NUCLEOTIDE SEQUENCE [LARGE SCALE GENOMIC DNA]</scope>
    <source>
        <strain evidence="10">DSM 2913</strain>
    </source>
</reference>
<comment type="pathway">
    <text evidence="1">Carbohydrate acid metabolism.</text>
</comment>
<dbReference type="GO" id="GO:0046316">
    <property type="term" value="F:gluconokinase activity"/>
    <property type="evidence" value="ECO:0007669"/>
    <property type="project" value="UniProtKB-EC"/>
</dbReference>
<sequence>MGLSGSGKSFVARILHEEFGFEWIRSDAIRKELAGVYERIKVGFGEGIYSEDWTKRVYEEMINRAKVLKDAGRHVVIDATFLKKWQRDMVKEQLGDVLFLMTVADEEEIKKRLSQREDISDADWNIYLRQKEVFEPPEDITTINTQKDREEIKAELRKVLQRYGLEDSPKPY</sequence>
<dbReference type="InterPro" id="IPR052732">
    <property type="entry name" value="Cell-binding_unc_protein"/>
</dbReference>
<keyword evidence="5" id="KW-0547">Nucleotide-binding</keyword>
<keyword evidence="10" id="KW-1185">Reference proteome</keyword>
<evidence type="ECO:0000256" key="2">
    <source>
        <dbReference type="ARBA" id="ARBA00008420"/>
    </source>
</evidence>
<evidence type="ECO:0000256" key="3">
    <source>
        <dbReference type="ARBA" id="ARBA00012054"/>
    </source>
</evidence>
<dbReference type="EMBL" id="OBEN01000001">
    <property type="protein sequence ID" value="SNZ11532.1"/>
    <property type="molecule type" value="Genomic_DNA"/>
</dbReference>
<dbReference type="CDD" id="cd02021">
    <property type="entry name" value="GntK"/>
    <property type="match status" value="1"/>
</dbReference>
<keyword evidence="7" id="KW-0067">ATP-binding</keyword>
<gene>
    <name evidence="9" type="ORF">SAMN06265353_0266</name>
</gene>
<comment type="catalytic activity">
    <reaction evidence="8">
        <text>D-gluconate + ATP = 6-phospho-D-gluconate + ADP + H(+)</text>
        <dbReference type="Rhea" id="RHEA:19433"/>
        <dbReference type="ChEBI" id="CHEBI:15378"/>
        <dbReference type="ChEBI" id="CHEBI:18391"/>
        <dbReference type="ChEBI" id="CHEBI:30616"/>
        <dbReference type="ChEBI" id="CHEBI:58759"/>
        <dbReference type="ChEBI" id="CHEBI:456216"/>
        <dbReference type="EC" id="2.7.1.12"/>
    </reaction>
</comment>
<dbReference type="EC" id="2.7.1.12" evidence="3"/>
<protein>
    <recommendedName>
        <fullName evidence="3">gluconokinase</fullName>
        <ecNumber evidence="3">2.7.1.12</ecNumber>
    </recommendedName>
</protein>
<organism evidence="9 10">
    <name type="scientific">Hydrogenobacter hydrogenophilus</name>
    <dbReference type="NCBI Taxonomy" id="35835"/>
    <lineage>
        <taxon>Bacteria</taxon>
        <taxon>Pseudomonadati</taxon>
        <taxon>Aquificota</taxon>
        <taxon>Aquificia</taxon>
        <taxon>Aquificales</taxon>
        <taxon>Aquificaceae</taxon>
        <taxon>Hydrogenobacter</taxon>
    </lineage>
</organism>
<dbReference type="AlphaFoldDB" id="A0A285NPU3"/>
<dbReference type="GO" id="GO:0005524">
    <property type="term" value="F:ATP binding"/>
    <property type="evidence" value="ECO:0007669"/>
    <property type="project" value="UniProtKB-KW"/>
</dbReference>
<dbReference type="InterPro" id="IPR006001">
    <property type="entry name" value="Therm_gnt_kin"/>
</dbReference>
<evidence type="ECO:0000313" key="10">
    <source>
        <dbReference type="Proteomes" id="UP000218627"/>
    </source>
</evidence>
<evidence type="ECO:0000256" key="1">
    <source>
        <dbReference type="ARBA" id="ARBA00004761"/>
    </source>
</evidence>
<evidence type="ECO:0000256" key="6">
    <source>
        <dbReference type="ARBA" id="ARBA00022777"/>
    </source>
</evidence>
<dbReference type="GO" id="GO:0005975">
    <property type="term" value="P:carbohydrate metabolic process"/>
    <property type="evidence" value="ECO:0007669"/>
    <property type="project" value="InterPro"/>
</dbReference>
<evidence type="ECO:0000256" key="7">
    <source>
        <dbReference type="ARBA" id="ARBA00022840"/>
    </source>
</evidence>
<dbReference type="PANTHER" id="PTHR43883:SF1">
    <property type="entry name" value="GLUCONOKINASE"/>
    <property type="match status" value="1"/>
</dbReference>
<evidence type="ECO:0000313" key="9">
    <source>
        <dbReference type="EMBL" id="SNZ11532.1"/>
    </source>
</evidence>
<proteinExistence type="inferred from homology"/>
<dbReference type="PANTHER" id="PTHR43883">
    <property type="entry name" value="SLR0207 PROTEIN"/>
    <property type="match status" value="1"/>
</dbReference>